<reference evidence="7 8" key="1">
    <citation type="submission" date="2018-03" db="EMBL/GenBank/DDBJ databases">
        <authorList>
            <person name="Keele B.F."/>
        </authorList>
    </citation>
    <scope>NUCLEOTIDE SEQUENCE [LARGE SCALE GENOMIC DNA]</scope>
    <source>
        <strain evidence="7">ZCTH4_d</strain>
    </source>
</reference>
<dbReference type="GO" id="GO:0016020">
    <property type="term" value="C:membrane"/>
    <property type="evidence" value="ECO:0007669"/>
    <property type="project" value="InterPro"/>
</dbReference>
<evidence type="ECO:0000256" key="2">
    <source>
        <dbReference type="ARBA" id="ARBA00022679"/>
    </source>
</evidence>
<keyword evidence="2 4" id="KW-0808">Transferase</keyword>
<dbReference type="CDD" id="cd07989">
    <property type="entry name" value="LPLAT_AGPAT-like"/>
    <property type="match status" value="1"/>
</dbReference>
<dbReference type="EMBL" id="QEWE01000016">
    <property type="protein sequence ID" value="REJ28561.1"/>
    <property type="molecule type" value="Genomic_DNA"/>
</dbReference>
<dbReference type="GO" id="GO:0006654">
    <property type="term" value="P:phosphatidic acid biosynthetic process"/>
    <property type="evidence" value="ECO:0007669"/>
    <property type="project" value="TreeGrafter"/>
</dbReference>
<dbReference type="InterPro" id="IPR002123">
    <property type="entry name" value="Plipid/glycerol_acylTrfase"/>
</dbReference>
<evidence type="ECO:0000313" key="7">
    <source>
        <dbReference type="EMBL" id="REJ28561.1"/>
    </source>
</evidence>
<dbReference type="SMART" id="SM00563">
    <property type="entry name" value="PlsC"/>
    <property type="match status" value="1"/>
</dbReference>
<keyword evidence="4" id="KW-0594">Phospholipid biosynthesis</keyword>
<comment type="domain">
    <text evidence="4">The HXXXXD motif is essential for acyltransferase activity and may constitute the binding site for the phosphate moiety of the glycerol-3-phosphate.</text>
</comment>
<accession>A0A3E0K4U2</accession>
<evidence type="ECO:0000256" key="5">
    <source>
        <dbReference type="SAM" id="Phobius"/>
    </source>
</evidence>
<keyword evidence="3 4" id="KW-0012">Acyltransferase</keyword>
<evidence type="ECO:0000256" key="4">
    <source>
        <dbReference type="RuleBase" id="RU361267"/>
    </source>
</evidence>
<dbReference type="PANTHER" id="PTHR10434:SF40">
    <property type="entry name" value="1-ACYL-SN-GLYCEROL-3-PHOSPHATE ACYLTRANSFERASE"/>
    <property type="match status" value="1"/>
</dbReference>
<evidence type="ECO:0000313" key="8">
    <source>
        <dbReference type="Proteomes" id="UP000257014"/>
    </source>
</evidence>
<keyword evidence="4" id="KW-0444">Lipid biosynthesis</keyword>
<evidence type="ECO:0000259" key="6">
    <source>
        <dbReference type="SMART" id="SM00563"/>
    </source>
</evidence>
<comment type="caution">
    <text evidence="7">The sequence shown here is derived from an EMBL/GenBank/DDBJ whole genome shotgun (WGS) entry which is preliminary data.</text>
</comment>
<dbReference type="PANTHER" id="PTHR10434">
    <property type="entry name" value="1-ACYL-SN-GLYCEROL-3-PHOSPHATE ACYLTRANSFERASE"/>
    <property type="match status" value="1"/>
</dbReference>
<evidence type="ECO:0000256" key="3">
    <source>
        <dbReference type="ARBA" id="ARBA00023315"/>
    </source>
</evidence>
<name>A0A3E0K4U2_9BACI</name>
<feature type="domain" description="Phospholipid/glycerol acyltransferase" evidence="6">
    <location>
        <begin position="33"/>
        <end position="144"/>
    </location>
</feature>
<dbReference type="AlphaFoldDB" id="A0A3E0K4U2"/>
<keyword evidence="4" id="KW-0443">Lipid metabolism</keyword>
<keyword evidence="5" id="KW-0812">Transmembrane</keyword>
<dbReference type="GO" id="GO:0003841">
    <property type="term" value="F:1-acylglycerol-3-phosphate O-acyltransferase activity"/>
    <property type="evidence" value="ECO:0007669"/>
    <property type="project" value="UniProtKB-UniRule"/>
</dbReference>
<comment type="similarity">
    <text evidence="1 4">Belongs to the 1-acyl-sn-glycerol-3-phosphate acyltransferase family.</text>
</comment>
<evidence type="ECO:0000256" key="1">
    <source>
        <dbReference type="ARBA" id="ARBA00008655"/>
    </source>
</evidence>
<protein>
    <recommendedName>
        <fullName evidence="4">1-acyl-sn-glycerol-3-phosphate acyltransferase</fullName>
        <ecNumber evidence="4">2.3.1.51</ecNumber>
    </recommendedName>
</protein>
<keyword evidence="5" id="KW-1133">Transmembrane helix</keyword>
<dbReference type="RefSeq" id="WP_020156060.1">
    <property type="nucleotide sequence ID" value="NZ_JBAIZG010000058.1"/>
</dbReference>
<dbReference type="InterPro" id="IPR004552">
    <property type="entry name" value="AGP_acyltrans"/>
</dbReference>
<feature type="transmembrane region" description="Helical" evidence="5">
    <location>
        <begin position="33"/>
        <end position="53"/>
    </location>
</feature>
<dbReference type="Pfam" id="PF01553">
    <property type="entry name" value="Acyltransferase"/>
    <property type="match status" value="1"/>
</dbReference>
<dbReference type="Proteomes" id="UP000257014">
    <property type="component" value="Unassembled WGS sequence"/>
</dbReference>
<sequence>MYRFLGYIAIFLFKVFARFQVIGKENIPKGAGFVYACTHAGWLDVVALALSIFPVRVHYMAKKELFQNPIAAKFITSLNAFPVDRENPAPSSIKIPVQLVKEGKVVGIFPSGTRKSEDVPLKRGAITIASLAKAPIVPAYYEGPKTLKELFKGKKAYIVIGKPIRLEREGAKRVDAEHYTRLLSETFLQLKEELKNYRTTK</sequence>
<gene>
    <name evidence="7" type="ORF">C6P37_07910</name>
</gene>
<dbReference type="EC" id="2.3.1.51" evidence="4"/>
<dbReference type="SUPFAM" id="SSF69593">
    <property type="entry name" value="Glycerol-3-phosphate (1)-acyltransferase"/>
    <property type="match status" value="1"/>
</dbReference>
<dbReference type="NCBIfam" id="TIGR00530">
    <property type="entry name" value="AGP_acyltrn"/>
    <property type="match status" value="1"/>
</dbReference>
<organism evidence="7 8">
    <name type="scientific">Caldibacillus debilis</name>
    <dbReference type="NCBI Taxonomy" id="301148"/>
    <lineage>
        <taxon>Bacteria</taxon>
        <taxon>Bacillati</taxon>
        <taxon>Bacillota</taxon>
        <taxon>Bacilli</taxon>
        <taxon>Bacillales</taxon>
        <taxon>Bacillaceae</taxon>
        <taxon>Caldibacillus</taxon>
    </lineage>
</organism>
<proteinExistence type="inferred from homology"/>
<keyword evidence="5" id="KW-0472">Membrane</keyword>
<comment type="catalytic activity">
    <reaction evidence="4">
        <text>a 1-acyl-sn-glycero-3-phosphate + an acyl-CoA = a 1,2-diacyl-sn-glycero-3-phosphate + CoA</text>
        <dbReference type="Rhea" id="RHEA:19709"/>
        <dbReference type="ChEBI" id="CHEBI:57287"/>
        <dbReference type="ChEBI" id="CHEBI:57970"/>
        <dbReference type="ChEBI" id="CHEBI:58342"/>
        <dbReference type="ChEBI" id="CHEBI:58608"/>
        <dbReference type="EC" id="2.3.1.51"/>
    </reaction>
</comment>
<keyword evidence="4" id="KW-1208">Phospholipid metabolism</keyword>